<proteinExistence type="predicted"/>
<dbReference type="Pfam" id="PF13318">
    <property type="entry name" value="AtzG-like"/>
    <property type="match status" value="1"/>
</dbReference>
<evidence type="ECO:0000313" key="1">
    <source>
        <dbReference type="EMBL" id="TFV40311.1"/>
    </source>
</evidence>
<dbReference type="EMBL" id="SPQS01000005">
    <property type="protein sequence ID" value="TFV77050.1"/>
    <property type="molecule type" value="Genomic_DNA"/>
</dbReference>
<dbReference type="InterPro" id="IPR025148">
    <property type="entry name" value="AtzG-like"/>
</dbReference>
<accession>A0A4Y9L9W8</accession>
<comment type="caution">
    <text evidence="2">The sequence shown here is derived from an EMBL/GenBank/DDBJ whole genome shotgun (WGS) entry which is preliminary data.</text>
</comment>
<accession>A0A4Y9P9U3</accession>
<name>A0A4Y9P9U3_9BRAD</name>
<dbReference type="Proteomes" id="UP000297700">
    <property type="component" value="Unassembled WGS sequence"/>
</dbReference>
<dbReference type="OrthoDB" id="7933911at2"/>
<gene>
    <name evidence="2" type="ORF">E4K64_10150</name>
    <name evidence="1" type="ORF">E4K66_10990</name>
</gene>
<dbReference type="EMBL" id="SPQU01000004">
    <property type="protein sequence ID" value="TFV40311.1"/>
    <property type="molecule type" value="Genomic_DNA"/>
</dbReference>
<reference evidence="1 4" key="1">
    <citation type="submission" date="2019-03" db="EMBL/GenBank/DDBJ databases">
        <title>Bradyrhizobium strains diversity isolated from Chamaecrista fasciculata.</title>
        <authorList>
            <person name="Urquiaga M.C.O."/>
            <person name="Hungria M."/>
            <person name="Delamuta J.R.M."/>
        </authorList>
    </citation>
    <scope>NUCLEOTIDE SEQUENCE [LARGE SCALE GENOMIC DNA]</scope>
    <source>
        <strain evidence="1 4">CNPSo 3424</strain>
    </source>
</reference>
<reference evidence="2 3" key="2">
    <citation type="submission" date="2019-03" db="EMBL/GenBank/DDBJ databases">
        <title>Bradyrhizobium strains diversity.</title>
        <authorList>
            <person name="Urquiaga M.C.O."/>
            <person name="Hungria M."/>
            <person name="Delamuta J.R.M."/>
            <person name="Klepa M.S."/>
        </authorList>
    </citation>
    <scope>NUCLEOTIDE SEQUENCE [LARGE SCALE GENOMIC DNA]</scope>
    <source>
        <strain evidence="2 3">CNPSo 3426</strain>
    </source>
</reference>
<sequence length="60" mass="6643">MMAEPLDDYIDAVSKALALPVEEAWRPAVRANLEVSLRLGRMVDEFALPDETEPAPIFTA</sequence>
<evidence type="ECO:0000313" key="3">
    <source>
        <dbReference type="Proteomes" id="UP000297700"/>
    </source>
</evidence>
<protein>
    <submittedName>
        <fullName evidence="2">DUF4089 domain-containing protein</fullName>
    </submittedName>
</protein>
<organism evidence="2 3">
    <name type="scientific">Bradyrhizobium frederickii</name>
    <dbReference type="NCBI Taxonomy" id="2560054"/>
    <lineage>
        <taxon>Bacteria</taxon>
        <taxon>Pseudomonadati</taxon>
        <taxon>Pseudomonadota</taxon>
        <taxon>Alphaproteobacteria</taxon>
        <taxon>Hyphomicrobiales</taxon>
        <taxon>Nitrobacteraceae</taxon>
        <taxon>Bradyrhizobium</taxon>
    </lineage>
</organism>
<evidence type="ECO:0000313" key="2">
    <source>
        <dbReference type="EMBL" id="TFV77050.1"/>
    </source>
</evidence>
<evidence type="ECO:0000313" key="4">
    <source>
        <dbReference type="Proteomes" id="UP000298225"/>
    </source>
</evidence>
<dbReference type="Proteomes" id="UP000298225">
    <property type="component" value="Unassembled WGS sequence"/>
</dbReference>
<dbReference type="AlphaFoldDB" id="A0A4Y9P9U3"/>
<keyword evidence="4" id="KW-1185">Reference proteome</keyword>